<sequence length="630" mass="71088">ETYIQEEELINFSLTSTHVHFVQREFDISAIVRIGSLLVTDEDGIKKENEYKSNKSTNQSPLVYRTAPRIISTLIEDSPTEQQINAWADGSITFNQSQLVSSSSSSSSKSQYPPVSSITVPEGIQQARLSKLKITDQRKYQDVVQVITNVLKSKQNDKDEQQSLPLNILLKHLPQQMKQLTDDDRDMLGISFEFKQAAPLPSVEEDIQTYSPITLSADVIFSRLIFIDRRESIIKAAQFVGQLLSQSEIDELEVEEFKEQIQAYVEPLIIQAFAQPQAIQQLFQLSLKQSLFPGKSLEISKKLISEYEKDGVEKGKEELKQKNKENENEIIKTKLRVNVRLGSIIAALCEGVVEDEEQKEKESEDAYWKKYNKSNTPSFTMILTNTSAVADHDEEKAGKEGLTFEVKLGAINAFDLIQDEKLKNINKNNILTNYSHIFSFGGLGKKSLGKTVDLKDKEQGEGETASLLLKGSVGNNKSSVDSVAIPDYSIQTIVSPINGLLNMINIAHFLSVIEKFSSSVQSQLKEQQKQQQKPKSSVGFVDDAQEERIIELEIKTRQQKEQLKKVKEEKEIENAEKERLKVELQRIQDENRKKDEEKNKRIAELEKLLAAAKINSAASTSSSPGKEENQ</sequence>
<feature type="coiled-coil region" evidence="1">
    <location>
        <begin position="549"/>
        <end position="615"/>
    </location>
</feature>
<protein>
    <submittedName>
        <fullName evidence="2">Uncharacterized protein</fullName>
    </submittedName>
</protein>
<feature type="non-terminal residue" evidence="2">
    <location>
        <position position="1"/>
    </location>
</feature>
<name>A0A5J4V9M5_9EUKA</name>
<comment type="caution">
    <text evidence="2">The sequence shown here is derived from an EMBL/GenBank/DDBJ whole genome shotgun (WGS) entry which is preliminary data.</text>
</comment>
<dbReference type="EMBL" id="SNRW01008641">
    <property type="protein sequence ID" value="KAA6379205.1"/>
    <property type="molecule type" value="Genomic_DNA"/>
</dbReference>
<evidence type="ECO:0000256" key="1">
    <source>
        <dbReference type="SAM" id="Coils"/>
    </source>
</evidence>
<dbReference type="AlphaFoldDB" id="A0A5J4V9M5"/>
<feature type="coiled-coil region" evidence="1">
    <location>
        <begin position="309"/>
        <end position="336"/>
    </location>
</feature>
<accession>A0A5J4V9M5</accession>
<keyword evidence="1" id="KW-0175">Coiled coil</keyword>
<gene>
    <name evidence="2" type="ORF">EZS28_025269</name>
</gene>
<evidence type="ECO:0000313" key="2">
    <source>
        <dbReference type="EMBL" id="KAA6379205.1"/>
    </source>
</evidence>
<organism evidence="2 3">
    <name type="scientific">Streblomastix strix</name>
    <dbReference type="NCBI Taxonomy" id="222440"/>
    <lineage>
        <taxon>Eukaryota</taxon>
        <taxon>Metamonada</taxon>
        <taxon>Preaxostyla</taxon>
        <taxon>Oxymonadida</taxon>
        <taxon>Streblomastigidae</taxon>
        <taxon>Streblomastix</taxon>
    </lineage>
</organism>
<proteinExistence type="predicted"/>
<dbReference type="Proteomes" id="UP000324800">
    <property type="component" value="Unassembled WGS sequence"/>
</dbReference>
<reference evidence="2 3" key="1">
    <citation type="submission" date="2019-03" db="EMBL/GenBank/DDBJ databases">
        <title>Single cell metagenomics reveals metabolic interactions within the superorganism composed of flagellate Streblomastix strix and complex community of Bacteroidetes bacteria on its surface.</title>
        <authorList>
            <person name="Treitli S.C."/>
            <person name="Kolisko M."/>
            <person name="Husnik F."/>
            <person name="Keeling P."/>
            <person name="Hampl V."/>
        </authorList>
    </citation>
    <scope>NUCLEOTIDE SEQUENCE [LARGE SCALE GENOMIC DNA]</scope>
    <source>
        <strain evidence="2">ST1C</strain>
    </source>
</reference>
<evidence type="ECO:0000313" key="3">
    <source>
        <dbReference type="Proteomes" id="UP000324800"/>
    </source>
</evidence>